<reference evidence="7 8" key="1">
    <citation type="journal article" date="2010" name="Stand. Genomic Sci.">
        <title>Complete genome sequence of Haloterrigena turkmenica type strain (4k).</title>
        <authorList>
            <person name="Saunders E."/>
            <person name="Tindall B.J."/>
            <person name="Fahnrich R."/>
            <person name="Lapidus A."/>
            <person name="Copeland A."/>
            <person name="Del Rio T.G."/>
            <person name="Lucas S."/>
            <person name="Chen F."/>
            <person name="Tice H."/>
            <person name="Cheng J.F."/>
            <person name="Han C."/>
            <person name="Detter J.C."/>
            <person name="Bruce D."/>
            <person name="Goodwin L."/>
            <person name="Chain P."/>
            <person name="Pitluck S."/>
            <person name="Pati A."/>
            <person name="Ivanova N."/>
            <person name="Mavromatis K."/>
            <person name="Chen A."/>
            <person name="Palaniappan K."/>
            <person name="Land M."/>
            <person name="Hauser L."/>
            <person name="Chang Y.J."/>
            <person name="Jeffries C.D."/>
            <person name="Brettin T."/>
            <person name="Rohde M."/>
            <person name="Goker M."/>
            <person name="Bristow J."/>
            <person name="Eisen J.A."/>
            <person name="Markowitz V."/>
            <person name="Hugenholtz P."/>
            <person name="Klenk H.P."/>
            <person name="Kyrpides N.C."/>
        </authorList>
    </citation>
    <scope>NUCLEOTIDE SEQUENCE [LARGE SCALE GENOMIC DNA]</scope>
    <source>
        <strain evidence="8">ATCC 51198 / DSM 5511 / JCM 9101 / NCIMB 13204 / VKM B-1734 / 4k</strain>
    </source>
</reference>
<gene>
    <name evidence="7" type="ordered locus">Htur_4023</name>
</gene>
<evidence type="ECO:0000256" key="2">
    <source>
        <dbReference type="ARBA" id="ARBA00005466"/>
    </source>
</evidence>
<keyword evidence="4" id="KW-0274">FAD</keyword>
<dbReference type="PROSITE" id="PS51387">
    <property type="entry name" value="FAD_PCMH"/>
    <property type="match status" value="1"/>
</dbReference>
<dbReference type="GeneID" id="8744651"/>
<dbReference type="Pfam" id="PF07366">
    <property type="entry name" value="SnoaL"/>
    <property type="match status" value="1"/>
</dbReference>
<dbReference type="Gene3D" id="3.30.465.10">
    <property type="match status" value="1"/>
</dbReference>
<geneLocation type="plasmid" evidence="7 8">
    <name>pHTUR01</name>
</geneLocation>
<evidence type="ECO:0000256" key="4">
    <source>
        <dbReference type="ARBA" id="ARBA00022827"/>
    </source>
</evidence>
<evidence type="ECO:0000256" key="1">
    <source>
        <dbReference type="ARBA" id="ARBA00001974"/>
    </source>
</evidence>
<dbReference type="InterPro" id="IPR032710">
    <property type="entry name" value="NTF2-like_dom_sf"/>
</dbReference>
<dbReference type="SUPFAM" id="SSF54427">
    <property type="entry name" value="NTF2-like"/>
    <property type="match status" value="1"/>
</dbReference>
<proteinExistence type="inferred from homology"/>
<dbReference type="InterPro" id="IPR012951">
    <property type="entry name" value="BBE"/>
</dbReference>
<dbReference type="Gene3D" id="3.10.450.50">
    <property type="match status" value="1"/>
</dbReference>
<keyword evidence="5" id="KW-0560">Oxidoreductase</keyword>
<dbReference type="InterPro" id="IPR016167">
    <property type="entry name" value="FAD-bd_PCMH_sub1"/>
</dbReference>
<dbReference type="InterPro" id="IPR016166">
    <property type="entry name" value="FAD-bd_PCMH"/>
</dbReference>
<dbReference type="OrthoDB" id="213514at2157"/>
<dbReference type="InterPro" id="IPR036318">
    <property type="entry name" value="FAD-bd_PCMH-like_sf"/>
</dbReference>
<dbReference type="GO" id="GO:0016491">
    <property type="term" value="F:oxidoreductase activity"/>
    <property type="evidence" value="ECO:0007669"/>
    <property type="project" value="UniProtKB-KW"/>
</dbReference>
<dbReference type="InterPro" id="IPR006093">
    <property type="entry name" value="Oxy_OxRdtase_FAD_BS"/>
</dbReference>
<dbReference type="Gene3D" id="3.40.462.20">
    <property type="match status" value="1"/>
</dbReference>
<comment type="cofactor">
    <cofactor evidence="1">
        <name>FAD</name>
        <dbReference type="ChEBI" id="CHEBI:57692"/>
    </cofactor>
</comment>
<accession>D2S0G9</accession>
<dbReference type="InterPro" id="IPR050416">
    <property type="entry name" value="FAD-linked_Oxidoreductase"/>
</dbReference>
<evidence type="ECO:0000256" key="3">
    <source>
        <dbReference type="ARBA" id="ARBA00022630"/>
    </source>
</evidence>
<dbReference type="GO" id="GO:0030638">
    <property type="term" value="P:polyketide metabolic process"/>
    <property type="evidence" value="ECO:0007669"/>
    <property type="project" value="InterPro"/>
</dbReference>
<feature type="domain" description="FAD-binding PCMH-type" evidence="6">
    <location>
        <begin position="169"/>
        <end position="339"/>
    </location>
</feature>
<dbReference type="AlphaFoldDB" id="D2S0G9"/>
<dbReference type="PANTHER" id="PTHR42973">
    <property type="entry name" value="BINDING OXIDOREDUCTASE, PUTATIVE (AFU_ORTHOLOGUE AFUA_1G17690)-RELATED"/>
    <property type="match status" value="1"/>
</dbReference>
<protein>
    <submittedName>
        <fullName evidence="7">FAD linked oxidase domain protein</fullName>
    </submittedName>
</protein>
<dbReference type="Pfam" id="PF08031">
    <property type="entry name" value="BBE"/>
    <property type="match status" value="1"/>
</dbReference>
<dbReference type="SUPFAM" id="SSF56176">
    <property type="entry name" value="FAD-binding/transporter-associated domain-like"/>
    <property type="match status" value="1"/>
</dbReference>
<dbReference type="Proteomes" id="UP000001903">
    <property type="component" value="Plasmid pHTUR01"/>
</dbReference>
<dbReference type="Gene3D" id="3.30.43.10">
    <property type="entry name" value="Uridine Diphospho-n-acetylenolpyruvylglucosamine Reductase, domain 2"/>
    <property type="match status" value="1"/>
</dbReference>
<dbReference type="InterPro" id="IPR006094">
    <property type="entry name" value="Oxid_FAD_bind_N"/>
</dbReference>
<dbReference type="PROSITE" id="PS00862">
    <property type="entry name" value="OX2_COVAL_FAD"/>
    <property type="match status" value="1"/>
</dbReference>
<sequence>MSHRDTATPVDQETLGCTLIDAAWNESDRDRIADLYADDSVINDSSEPTAGTGPDAYERYVTRHTDAAAELELTIDDTTVANGTVAIQVSGNATPEGYFLGHDPDREDGAVTFSGLEVLSVEDGSIVEWSGTLLSDATVDAFVEEFHGAVIRPGDGEYDETRAVWNRVIDKYPALIARCTGVADVIDAVDFARENDLLVAVRGGGHNVAGTAVCDGGLVIDLSRMKGVHVDLDAGAVRAEGGVTWGELDRETQVFGLATPGGVVSITGIAGLTLNGGMGWLRRKYGLSIDNLVSVDIVTADGEFLTASETQNPELFWGIRGGGGNFGVVTSFEYRLHPVGPEVMFAATMYPLGTAHEVLVSWRDFMADAPEEVSSEAIFWSVPAVPDFPDETHGEPIVTVAAMHCGPVKEGRRVLQPLRELAEPLLDLSVAAPYTQVQTMFDPFFPEGELCHYWKSINLDRLDDEIIDAVVTVAKDRPDPRILIPIWHQGGEMDRVGATETAYGDRSTKYMLSLDSTWEDPSDTEKIVAWTREHWADMHRFSDGSLYLNFPGFGEEGEELVRSAAGRENFDRLVTLKEEYDARNLFRLNQNITPAASPSGEK</sequence>
<name>D2S0G9_HALTV</name>
<dbReference type="EMBL" id="CP001861">
    <property type="protein sequence ID" value="ADB62866.1"/>
    <property type="molecule type" value="Genomic_DNA"/>
</dbReference>
<evidence type="ECO:0000259" key="6">
    <source>
        <dbReference type="PROSITE" id="PS51387"/>
    </source>
</evidence>
<keyword evidence="3" id="KW-0285">Flavoprotein</keyword>
<evidence type="ECO:0000313" key="8">
    <source>
        <dbReference type="Proteomes" id="UP000001903"/>
    </source>
</evidence>
<evidence type="ECO:0000313" key="7">
    <source>
        <dbReference type="EMBL" id="ADB62866.1"/>
    </source>
</evidence>
<comment type="similarity">
    <text evidence="2">Belongs to the oxygen-dependent FAD-linked oxidoreductase family.</text>
</comment>
<dbReference type="InterPro" id="IPR009959">
    <property type="entry name" value="Cyclase_SnoaL-like"/>
</dbReference>
<dbReference type="GO" id="GO:0071949">
    <property type="term" value="F:FAD binding"/>
    <property type="evidence" value="ECO:0007669"/>
    <property type="project" value="InterPro"/>
</dbReference>
<keyword evidence="8" id="KW-1185">Reference proteome</keyword>
<dbReference type="HOGENOM" id="CLU_018354_10_0_2"/>
<dbReference type="PANTHER" id="PTHR42973:SF39">
    <property type="entry name" value="FAD-BINDING PCMH-TYPE DOMAIN-CONTAINING PROTEIN"/>
    <property type="match status" value="1"/>
</dbReference>
<organism evidence="7 8">
    <name type="scientific">Haloterrigena turkmenica (strain ATCC 51198 / DSM 5511 / JCM 9101 / NCIMB 13204 / VKM B-1734 / 4k)</name>
    <name type="common">Halococcus turkmenicus</name>
    <dbReference type="NCBI Taxonomy" id="543526"/>
    <lineage>
        <taxon>Archaea</taxon>
        <taxon>Methanobacteriati</taxon>
        <taxon>Methanobacteriota</taxon>
        <taxon>Stenosarchaea group</taxon>
        <taxon>Halobacteria</taxon>
        <taxon>Halobacteriales</taxon>
        <taxon>Natrialbaceae</taxon>
        <taxon>Haloterrigena</taxon>
    </lineage>
</organism>
<dbReference type="Pfam" id="PF01565">
    <property type="entry name" value="FAD_binding_4"/>
    <property type="match status" value="1"/>
</dbReference>
<keyword evidence="7" id="KW-0614">Plasmid</keyword>
<dbReference type="InterPro" id="IPR016169">
    <property type="entry name" value="FAD-bd_PCMH_sub2"/>
</dbReference>
<evidence type="ECO:0000256" key="5">
    <source>
        <dbReference type="ARBA" id="ARBA00023002"/>
    </source>
</evidence>
<dbReference type="KEGG" id="htu:Htur_4023"/>
<dbReference type="RefSeq" id="WP_012945110.1">
    <property type="nucleotide sequence ID" value="NC_013744.1"/>
</dbReference>